<evidence type="ECO:0000259" key="2">
    <source>
        <dbReference type="Pfam" id="PF13392"/>
    </source>
</evidence>
<name>A0A1G5G125_9BACT</name>
<dbReference type="Proteomes" id="UP000198870">
    <property type="component" value="Unassembled WGS sequence"/>
</dbReference>
<dbReference type="AlphaFoldDB" id="A0A1G5G125"/>
<dbReference type="STRING" id="419481.SAMN05216233_109138"/>
<feature type="region of interest" description="Disordered" evidence="1">
    <location>
        <begin position="70"/>
        <end position="105"/>
    </location>
</feature>
<dbReference type="InterPro" id="IPR044925">
    <property type="entry name" value="His-Me_finger_sf"/>
</dbReference>
<dbReference type="SUPFAM" id="SSF54060">
    <property type="entry name" value="His-Me finger endonucleases"/>
    <property type="match status" value="1"/>
</dbReference>
<evidence type="ECO:0000313" key="3">
    <source>
        <dbReference type="EMBL" id="SCY45233.1"/>
    </source>
</evidence>
<sequence length="221" mass="24855">MSGKGKAPRKPWPPVGKLRTFTLEQGEFIRTHCSDYTNAELADLVNENFGTSFTPTQVSSFISNRGFHTGRDTTFKKGQRPWNDGTKGQGVSRPNSGSFKAGIIPKSRRPIGSERIDSKDGYTIVKTAEINPKTGMPWWRPKHVLLWEHHHGPVPPGHNVQFIDGDRSNIVIENLELINKAVNAIRNKMGFSRVESELKPLVTTTAKLLHATYKRKKENEK</sequence>
<dbReference type="InterPro" id="IPR003615">
    <property type="entry name" value="HNH_nuc"/>
</dbReference>
<dbReference type="Pfam" id="PF13392">
    <property type="entry name" value="HNH_3"/>
    <property type="match status" value="1"/>
</dbReference>
<evidence type="ECO:0000256" key="1">
    <source>
        <dbReference type="SAM" id="MobiDB-lite"/>
    </source>
</evidence>
<evidence type="ECO:0000313" key="4">
    <source>
        <dbReference type="Proteomes" id="UP000198870"/>
    </source>
</evidence>
<gene>
    <name evidence="3" type="ORF">SAMN05216233_109138</name>
</gene>
<feature type="domain" description="HNH nuclease" evidence="2">
    <location>
        <begin position="141"/>
        <end position="184"/>
    </location>
</feature>
<reference evidence="3 4" key="1">
    <citation type="submission" date="2016-10" db="EMBL/GenBank/DDBJ databases">
        <authorList>
            <person name="de Groot N.N."/>
        </authorList>
    </citation>
    <scope>NUCLEOTIDE SEQUENCE [LARGE SCALE GENOMIC DNA]</scope>
    <source>
        <strain evidence="3 4">AA1</strain>
    </source>
</reference>
<accession>A0A1G5G125</accession>
<dbReference type="RefSeq" id="WP_175469766.1">
    <property type="nucleotide sequence ID" value="NZ_FMUX01000009.1"/>
</dbReference>
<protein>
    <submittedName>
        <fullName evidence="3">HNH endonuclease</fullName>
    </submittedName>
</protein>
<organism evidence="3 4">
    <name type="scientific">Desulfoluna spongiiphila</name>
    <dbReference type="NCBI Taxonomy" id="419481"/>
    <lineage>
        <taxon>Bacteria</taxon>
        <taxon>Pseudomonadati</taxon>
        <taxon>Thermodesulfobacteriota</taxon>
        <taxon>Desulfobacteria</taxon>
        <taxon>Desulfobacterales</taxon>
        <taxon>Desulfolunaceae</taxon>
        <taxon>Desulfoluna</taxon>
    </lineage>
</organism>
<keyword evidence="3" id="KW-0540">Nuclease</keyword>
<keyword evidence="4" id="KW-1185">Reference proteome</keyword>
<dbReference type="Gene3D" id="3.90.75.20">
    <property type="match status" value="1"/>
</dbReference>
<dbReference type="EMBL" id="FMUX01000009">
    <property type="protein sequence ID" value="SCY45233.1"/>
    <property type="molecule type" value="Genomic_DNA"/>
</dbReference>
<keyword evidence="3" id="KW-0378">Hydrolase</keyword>
<keyword evidence="3" id="KW-0255">Endonuclease</keyword>
<dbReference type="GO" id="GO:0004519">
    <property type="term" value="F:endonuclease activity"/>
    <property type="evidence" value="ECO:0007669"/>
    <property type="project" value="UniProtKB-KW"/>
</dbReference>
<proteinExistence type="predicted"/>